<sequence length="189" mass="21234">MSFTATLQARNVPGVPVREALNQVRMAIGNRLSFRRLLLEHVQPRRLAMVDFRPDHKSIEAIYGLGIQLIVVNQPGHWLEPVKDMAYSWRKILLNLRLVSFRMPSFPEFTTEPDDEPYAHLREAFVPFDANVDAHFGDRLTRALEALRVDGVITRNNRVVTAVAGVEEAFGLPTSPAAAVGKTTNKYAT</sequence>
<gene>
    <name evidence="1" type="ORF">BDV29DRAFT_162983</name>
</gene>
<keyword evidence="2" id="KW-1185">Reference proteome</keyword>
<dbReference type="OrthoDB" id="434648at2759"/>
<protein>
    <submittedName>
        <fullName evidence="1">Uncharacterized protein</fullName>
    </submittedName>
</protein>
<evidence type="ECO:0000313" key="2">
    <source>
        <dbReference type="Proteomes" id="UP000326565"/>
    </source>
</evidence>
<reference evidence="1 2" key="1">
    <citation type="submission" date="2019-04" db="EMBL/GenBank/DDBJ databases">
        <title>Friends and foes A comparative genomics study of 23 Aspergillus species from section Flavi.</title>
        <authorList>
            <consortium name="DOE Joint Genome Institute"/>
            <person name="Kjaerbolling I."/>
            <person name="Vesth T."/>
            <person name="Frisvad J.C."/>
            <person name="Nybo J.L."/>
            <person name="Theobald S."/>
            <person name="Kildgaard S."/>
            <person name="Isbrandt T."/>
            <person name="Kuo A."/>
            <person name="Sato A."/>
            <person name="Lyhne E.K."/>
            <person name="Kogle M.E."/>
            <person name="Wiebenga A."/>
            <person name="Kun R.S."/>
            <person name="Lubbers R.J."/>
            <person name="Makela M.R."/>
            <person name="Barry K."/>
            <person name="Chovatia M."/>
            <person name="Clum A."/>
            <person name="Daum C."/>
            <person name="Haridas S."/>
            <person name="He G."/>
            <person name="LaButti K."/>
            <person name="Lipzen A."/>
            <person name="Mondo S."/>
            <person name="Riley R."/>
            <person name="Salamov A."/>
            <person name="Simmons B.A."/>
            <person name="Magnuson J.K."/>
            <person name="Henrissat B."/>
            <person name="Mortensen U.H."/>
            <person name="Larsen T.O."/>
            <person name="Devries R.P."/>
            <person name="Grigoriev I.V."/>
            <person name="Machida M."/>
            <person name="Baker S.E."/>
            <person name="Andersen M.R."/>
        </authorList>
    </citation>
    <scope>NUCLEOTIDE SEQUENCE [LARGE SCALE GENOMIC DNA]</scope>
    <source>
        <strain evidence="1 2">CBS 151.66</strain>
    </source>
</reference>
<dbReference type="AlphaFoldDB" id="A0A5N5WLA8"/>
<evidence type="ECO:0000313" key="1">
    <source>
        <dbReference type="EMBL" id="KAB8067812.1"/>
    </source>
</evidence>
<name>A0A5N5WLA8_9EURO</name>
<organism evidence="1 2">
    <name type="scientific">Aspergillus leporis</name>
    <dbReference type="NCBI Taxonomy" id="41062"/>
    <lineage>
        <taxon>Eukaryota</taxon>
        <taxon>Fungi</taxon>
        <taxon>Dikarya</taxon>
        <taxon>Ascomycota</taxon>
        <taxon>Pezizomycotina</taxon>
        <taxon>Eurotiomycetes</taxon>
        <taxon>Eurotiomycetidae</taxon>
        <taxon>Eurotiales</taxon>
        <taxon>Aspergillaceae</taxon>
        <taxon>Aspergillus</taxon>
        <taxon>Aspergillus subgen. Circumdati</taxon>
    </lineage>
</organism>
<dbReference type="Proteomes" id="UP000326565">
    <property type="component" value="Unassembled WGS sequence"/>
</dbReference>
<dbReference type="EMBL" id="ML732442">
    <property type="protein sequence ID" value="KAB8067812.1"/>
    <property type="molecule type" value="Genomic_DNA"/>
</dbReference>
<proteinExistence type="predicted"/>
<accession>A0A5N5WLA8</accession>